<feature type="transmembrane region" description="Helical" evidence="11">
    <location>
        <begin position="792"/>
        <end position="819"/>
    </location>
</feature>
<dbReference type="GO" id="GO:0016887">
    <property type="term" value="F:ATP hydrolysis activity"/>
    <property type="evidence" value="ECO:0007669"/>
    <property type="project" value="InterPro"/>
</dbReference>
<reference evidence="14" key="1">
    <citation type="submission" date="2021-01" db="EMBL/GenBank/DDBJ databases">
        <authorList>
            <consortium name="Genoscope - CEA"/>
            <person name="William W."/>
        </authorList>
    </citation>
    <scope>NUCLEOTIDE SEQUENCE</scope>
</reference>
<dbReference type="FunFam" id="1.20.1560.10:FF:000330">
    <property type="entry name" value="Uncharacterized protein"/>
    <property type="match status" value="1"/>
</dbReference>
<feature type="transmembrane region" description="Helical" evidence="11">
    <location>
        <begin position="976"/>
        <end position="997"/>
    </location>
</feature>
<evidence type="ECO:0000256" key="10">
    <source>
        <dbReference type="SAM" id="Coils"/>
    </source>
</evidence>
<comment type="subcellular location">
    <subcellularLocation>
        <location evidence="1">Membrane</location>
        <topology evidence="1">Multi-pass membrane protein</topology>
    </subcellularLocation>
</comment>
<keyword evidence="9" id="KW-0325">Glycoprotein</keyword>
<comment type="caution">
    <text evidence="14">The sequence shown here is derived from an EMBL/GenBank/DDBJ whole genome shotgun (WGS) entry which is preliminary data.</text>
</comment>
<evidence type="ECO:0000256" key="4">
    <source>
        <dbReference type="ARBA" id="ARBA00022737"/>
    </source>
</evidence>
<dbReference type="FunFam" id="1.20.1560.10:FF:000331">
    <property type="entry name" value="Uncharacterized protein"/>
    <property type="match status" value="1"/>
</dbReference>
<dbReference type="FunFam" id="3.40.50.300:FF:001172">
    <property type="entry name" value="Cystic fibrosis transmembrane conductance regulator"/>
    <property type="match status" value="1"/>
</dbReference>
<evidence type="ECO:0008006" key="16">
    <source>
        <dbReference type="Google" id="ProtNLM"/>
    </source>
</evidence>
<keyword evidence="3 11" id="KW-0812">Transmembrane</keyword>
<feature type="transmembrane region" description="Helical" evidence="11">
    <location>
        <begin position="263"/>
        <end position="289"/>
    </location>
</feature>
<dbReference type="InterPro" id="IPR003439">
    <property type="entry name" value="ABC_transporter-like_ATP-bd"/>
</dbReference>
<organism evidence="14 15">
    <name type="scientific">Paramecium sonneborni</name>
    <dbReference type="NCBI Taxonomy" id="65129"/>
    <lineage>
        <taxon>Eukaryota</taxon>
        <taxon>Sar</taxon>
        <taxon>Alveolata</taxon>
        <taxon>Ciliophora</taxon>
        <taxon>Intramacronucleata</taxon>
        <taxon>Oligohymenophorea</taxon>
        <taxon>Peniculida</taxon>
        <taxon>Parameciidae</taxon>
        <taxon>Paramecium</taxon>
    </lineage>
</organism>
<dbReference type="InterPro" id="IPR003593">
    <property type="entry name" value="AAA+_ATPase"/>
</dbReference>
<evidence type="ECO:0000256" key="9">
    <source>
        <dbReference type="ARBA" id="ARBA00023180"/>
    </source>
</evidence>
<evidence type="ECO:0000313" key="15">
    <source>
        <dbReference type="Proteomes" id="UP000692954"/>
    </source>
</evidence>
<feature type="transmembrane region" description="Helical" evidence="11">
    <location>
        <begin position="379"/>
        <end position="397"/>
    </location>
</feature>
<dbReference type="Pfam" id="PF00005">
    <property type="entry name" value="ABC_tran"/>
    <property type="match status" value="2"/>
</dbReference>
<keyword evidence="10" id="KW-0175">Coiled coil</keyword>
<protein>
    <recommendedName>
        <fullName evidence="16">ABC transporter family protein</fullName>
    </recommendedName>
</protein>
<dbReference type="PROSITE" id="PS50929">
    <property type="entry name" value="ABC_TM1F"/>
    <property type="match status" value="2"/>
</dbReference>
<dbReference type="GO" id="GO:0005524">
    <property type="term" value="F:ATP binding"/>
    <property type="evidence" value="ECO:0007669"/>
    <property type="project" value="UniProtKB-KW"/>
</dbReference>
<dbReference type="PANTHER" id="PTHR24223">
    <property type="entry name" value="ATP-BINDING CASSETTE SUB-FAMILY C"/>
    <property type="match status" value="1"/>
</dbReference>
<name>A0A8S1KGF8_9CILI</name>
<keyword evidence="7 11" id="KW-1133">Transmembrane helix</keyword>
<evidence type="ECO:0000256" key="1">
    <source>
        <dbReference type="ARBA" id="ARBA00004141"/>
    </source>
</evidence>
<feature type="domain" description="ABC transmembrane type-1" evidence="13">
    <location>
        <begin position="220"/>
        <end position="406"/>
    </location>
</feature>
<feature type="transmembrane region" description="Helical" evidence="11">
    <location>
        <begin position="239"/>
        <end position="257"/>
    </location>
</feature>
<keyword evidence="8 11" id="KW-0472">Membrane</keyword>
<dbReference type="EMBL" id="CAJJDN010000004">
    <property type="protein sequence ID" value="CAD8049904.1"/>
    <property type="molecule type" value="Genomic_DNA"/>
</dbReference>
<evidence type="ECO:0000259" key="13">
    <source>
        <dbReference type="PROSITE" id="PS50929"/>
    </source>
</evidence>
<evidence type="ECO:0000256" key="8">
    <source>
        <dbReference type="ARBA" id="ARBA00023136"/>
    </source>
</evidence>
<dbReference type="PANTHER" id="PTHR24223:SF330">
    <property type="entry name" value="ATP-BINDING CASSETTE SUB-FAMILY C MEMBER 10"/>
    <property type="match status" value="1"/>
</dbReference>
<evidence type="ECO:0000256" key="7">
    <source>
        <dbReference type="ARBA" id="ARBA00022989"/>
    </source>
</evidence>
<evidence type="ECO:0000256" key="2">
    <source>
        <dbReference type="ARBA" id="ARBA00022448"/>
    </source>
</evidence>
<dbReference type="PROSITE" id="PS50893">
    <property type="entry name" value="ABC_TRANSPORTER_2"/>
    <property type="match status" value="2"/>
</dbReference>
<evidence type="ECO:0000313" key="14">
    <source>
        <dbReference type="EMBL" id="CAD8049904.1"/>
    </source>
</evidence>
<keyword evidence="15" id="KW-1185">Reference proteome</keyword>
<dbReference type="SMART" id="SM00382">
    <property type="entry name" value="AAA"/>
    <property type="match status" value="2"/>
</dbReference>
<feature type="domain" description="ABC transmembrane type-1" evidence="13">
    <location>
        <begin position="744"/>
        <end position="1032"/>
    </location>
</feature>
<keyword evidence="4" id="KW-0677">Repeat</keyword>
<dbReference type="InterPro" id="IPR011527">
    <property type="entry name" value="ABC1_TM_dom"/>
</dbReference>
<evidence type="ECO:0000256" key="3">
    <source>
        <dbReference type="ARBA" id="ARBA00022692"/>
    </source>
</evidence>
<sequence>MKKVGVYNEIEERELLAKNEKFKECNFLFTNISLLIELINKKSDQLENSDLQYFLEPNLKPQLAINMVERIQIEELERRKRNNLSLEREYKTPTFYILKSLFLRKFIFIGFLTFIDKAIQIGSIYLLDQVTDSIKDYNLPKENHHILKPILLLLTMTIVYTFGTYIGSISNDYQNQFTSLLKIVGQYLIYQKALRTKYLQETVQKQKEDKKDGDEEYIANVNNLLTVDTEELSYMYWDILGLSSSLITICIVLYMLYLKLGNAIWTGLIILVCVLIFNSLTTTFSIIFYRKALVQKDSRLTLSSDVIEGMKQIKYLSWEQTFYNKILAIRKKEFGFIKWQKIIDIINNVQWQSISYILLYFFLSNYAEKNGDDALKSTNVFTIIALFNLLTFPLSVIPHSINKLINTILSYQRIKTYLDLKEINEEEIIRYKNCIGEEYVIEIPEIAFKWPSKKQHFEENEGFQLRLAEIKIKKNTLNMIIGRIGCGKTALLNAILNEMDIIDQNQDSLKVRGSVAYVSQNHWLQNMSIRDNILFGKSYDKELYEKCIEACDFMPDLLTFPKRDQYILGPDAKNISGGQKQRISLCRSLYQNCDIYLMDDIFSSLDMQVADKVFNKGIKQMLLEQGKTVLMITSQFRFIEMYNKCNIIYMVHGSICQDEQLLHQFMSQEKEKQHKIELEQLEKNQKKFIHQQLKVIQSQEIDQDILLNESENKNKNEVEEEERESDEIAGETVLYYISQMSYVLVAFAILLSIILMLSRNLIDFWIRAQISVDNHSFDFFNHLFGVSFKSQFFWLIFIFVMITFATGIIIKICTLLGGWRTFKLLNQSIMNSKMVFFDNNAQGRIINRLSNDTLIIDDELPWLVEVLIMSVLACIGYPIGIIILFPWLIFIIIIELLTFRWLQKYFRKSNRDLKRIQSTNEGKIISHLTETIEGLRTIRAFEKQQYFIQKYIIKLTESICSSVNSRRVSCWLSVRLHLLSNLIFLAVSITIILMMLFKIEIDYATCAMTLTYAVLITNEFNDTMNWFIQSEAKMVSVERIRQYFNNPQEKYNSVVQINPQVSQIIRQQVPNKKQNIYPNQYAIVFNDVTLTYDDVLQSQNVKYALKNFSLFIKKGEKIAFVGRTGAGKTSIFNILFRLYDFQQGHIFINGEDIQKMQLRDVRQLLSIVPQFGFLYNANLRDNIDPQGKLTNQQIEQAFNNTQFRIRGIMQDSTQINSTSQEEIQKSSTNINFMIAKSGGNLSNGEKQVINFMRVILQNKDIVCLDEATSNMDPKTDEELHKTLFNYVQGGNKTLLVITHRLENIQQYDRIAVLEKGEIVELGTYEELIQLNGWFVRLVNQNNE</sequence>
<feature type="transmembrane region" description="Helical" evidence="11">
    <location>
        <begin position="733"/>
        <end position="757"/>
    </location>
</feature>
<accession>A0A8S1KGF8</accession>
<dbReference type="Pfam" id="PF00664">
    <property type="entry name" value="ABC_membrane"/>
    <property type="match status" value="2"/>
</dbReference>
<keyword evidence="2" id="KW-0813">Transport</keyword>
<feature type="coiled-coil region" evidence="10">
    <location>
        <begin position="671"/>
        <end position="727"/>
    </location>
</feature>
<dbReference type="CDD" id="cd18605">
    <property type="entry name" value="ABC_6TM_MRP7_D2_like"/>
    <property type="match status" value="1"/>
</dbReference>
<evidence type="ECO:0000256" key="6">
    <source>
        <dbReference type="ARBA" id="ARBA00022840"/>
    </source>
</evidence>
<feature type="transmembrane region" description="Helical" evidence="11">
    <location>
        <begin position="106"/>
        <end position="126"/>
    </location>
</feature>
<evidence type="ECO:0000256" key="5">
    <source>
        <dbReference type="ARBA" id="ARBA00022741"/>
    </source>
</evidence>
<dbReference type="GO" id="GO:0140359">
    <property type="term" value="F:ABC-type transporter activity"/>
    <property type="evidence" value="ECO:0007669"/>
    <property type="project" value="InterPro"/>
</dbReference>
<feature type="transmembrane region" description="Helical" evidence="11">
    <location>
        <begin position="146"/>
        <end position="166"/>
    </location>
</feature>
<dbReference type="OrthoDB" id="298960at2759"/>
<evidence type="ECO:0000256" key="11">
    <source>
        <dbReference type="SAM" id="Phobius"/>
    </source>
</evidence>
<keyword evidence="5" id="KW-0547">Nucleotide-binding</keyword>
<dbReference type="InterPro" id="IPR017871">
    <property type="entry name" value="ABC_transporter-like_CS"/>
</dbReference>
<feature type="domain" description="ABC transporter" evidence="12">
    <location>
        <begin position="441"/>
        <end position="678"/>
    </location>
</feature>
<dbReference type="PROSITE" id="PS00211">
    <property type="entry name" value="ABC_TRANSPORTER_1"/>
    <property type="match status" value="1"/>
</dbReference>
<feature type="domain" description="ABC transporter" evidence="12">
    <location>
        <begin position="1090"/>
        <end position="1340"/>
    </location>
</feature>
<proteinExistence type="predicted"/>
<dbReference type="GO" id="GO:0016020">
    <property type="term" value="C:membrane"/>
    <property type="evidence" value="ECO:0007669"/>
    <property type="project" value="UniProtKB-SubCell"/>
</dbReference>
<gene>
    <name evidence="14" type="ORF">PSON_ATCC_30995.1.T0040374</name>
</gene>
<dbReference type="InterPro" id="IPR050173">
    <property type="entry name" value="ABC_transporter_C-like"/>
</dbReference>
<feature type="transmembrane region" description="Helical" evidence="11">
    <location>
        <begin position="866"/>
        <end position="899"/>
    </location>
</feature>
<dbReference type="Proteomes" id="UP000692954">
    <property type="component" value="Unassembled WGS sequence"/>
</dbReference>
<keyword evidence="6" id="KW-0067">ATP-binding</keyword>
<evidence type="ECO:0000259" key="12">
    <source>
        <dbReference type="PROSITE" id="PS50893"/>
    </source>
</evidence>